<protein>
    <submittedName>
        <fullName evidence="4">Flavin reductase (DIM6/NTAB) family NADH-FMN oxidoreductase RutF/rubredoxin</fullName>
    </submittedName>
</protein>
<dbReference type="InterPro" id="IPR050268">
    <property type="entry name" value="NADH-dep_flavin_reductase"/>
</dbReference>
<evidence type="ECO:0000256" key="1">
    <source>
        <dbReference type="ARBA" id="ARBA00001965"/>
    </source>
</evidence>
<feature type="domain" description="Rubredoxin-like" evidence="3">
    <location>
        <begin position="171"/>
        <end position="210"/>
    </location>
</feature>
<comment type="caution">
    <text evidence="4">The sequence shown here is derived from an EMBL/GenBank/DDBJ whole genome shotgun (WGS) entry which is preliminary data.</text>
</comment>
<comment type="cofactor">
    <cofactor evidence="1">
        <name>Fe(3+)</name>
        <dbReference type="ChEBI" id="CHEBI:29034"/>
    </cofactor>
</comment>
<evidence type="ECO:0000313" key="5">
    <source>
        <dbReference type="Proteomes" id="UP001230220"/>
    </source>
</evidence>
<dbReference type="Gene3D" id="2.20.28.10">
    <property type="match status" value="1"/>
</dbReference>
<dbReference type="SMART" id="SM00903">
    <property type="entry name" value="Flavin_Reduct"/>
    <property type="match status" value="1"/>
</dbReference>
<name>A0ABU0DXW5_9FIRM</name>
<evidence type="ECO:0000313" key="4">
    <source>
        <dbReference type="EMBL" id="MDQ0359477.1"/>
    </source>
</evidence>
<dbReference type="SUPFAM" id="SSF50475">
    <property type="entry name" value="FMN-binding split barrel"/>
    <property type="match status" value="1"/>
</dbReference>
<dbReference type="RefSeq" id="WP_307404616.1">
    <property type="nucleotide sequence ID" value="NZ_JAUSUR010000001.1"/>
</dbReference>
<accession>A0ABU0DXW5</accession>
<dbReference type="Gene3D" id="2.30.110.10">
    <property type="entry name" value="Electron Transport, Fmn-binding Protein, Chain A"/>
    <property type="match status" value="1"/>
</dbReference>
<dbReference type="InterPro" id="IPR012349">
    <property type="entry name" value="Split_barrel_FMN-bd"/>
</dbReference>
<dbReference type="Pfam" id="PF01613">
    <property type="entry name" value="Flavin_Reduct"/>
    <property type="match status" value="1"/>
</dbReference>
<keyword evidence="5" id="KW-1185">Reference proteome</keyword>
<dbReference type="Proteomes" id="UP001230220">
    <property type="component" value="Unassembled WGS sequence"/>
</dbReference>
<dbReference type="PANTHER" id="PTHR30466">
    <property type="entry name" value="FLAVIN REDUCTASE"/>
    <property type="match status" value="1"/>
</dbReference>
<organism evidence="4 5">
    <name type="scientific">Breznakia pachnodae</name>
    <dbReference type="NCBI Taxonomy" id="265178"/>
    <lineage>
        <taxon>Bacteria</taxon>
        <taxon>Bacillati</taxon>
        <taxon>Bacillota</taxon>
        <taxon>Erysipelotrichia</taxon>
        <taxon>Erysipelotrichales</taxon>
        <taxon>Erysipelotrichaceae</taxon>
        <taxon>Breznakia</taxon>
    </lineage>
</organism>
<dbReference type="InterPro" id="IPR024934">
    <property type="entry name" value="Rubredoxin-like_dom"/>
</dbReference>
<dbReference type="EMBL" id="JAUSUR010000001">
    <property type="protein sequence ID" value="MDQ0359477.1"/>
    <property type="molecule type" value="Genomic_DNA"/>
</dbReference>
<dbReference type="PROSITE" id="PS50903">
    <property type="entry name" value="RUBREDOXIN_LIKE"/>
    <property type="match status" value="1"/>
</dbReference>
<evidence type="ECO:0000259" key="3">
    <source>
        <dbReference type="PROSITE" id="PS50903"/>
    </source>
</evidence>
<dbReference type="CDD" id="cd00350">
    <property type="entry name" value="rubredoxin_like"/>
    <property type="match status" value="1"/>
</dbReference>
<dbReference type="InterPro" id="IPR048574">
    <property type="entry name" value="RUBY_RBDX"/>
</dbReference>
<sequence>MDKTVLYDLSYGLYAIGTKDGSRNCGCIVNTVFQVSNEGPLIAVSLNKDNYTTSLVQKNKRFSVSILSESTNSKVIQDLGFRSGKDNDKWDDLVHTEVNDLPIVKDNCNGYMICELVDTMDADTHLIVLAKVKNAGRDCDVPLMTYAYYHNVIKGKAPKNAPTYREEEVTGDKWVCPLCGYVYDGDDFEGEPDTYKCPICNAPKELFEKK</sequence>
<gene>
    <name evidence="4" type="ORF">J2S15_000208</name>
</gene>
<dbReference type="Pfam" id="PF21349">
    <property type="entry name" value="RUBY_RBDX"/>
    <property type="match status" value="1"/>
</dbReference>
<keyword evidence="2" id="KW-0560">Oxidoreductase</keyword>
<proteinExistence type="predicted"/>
<dbReference type="InterPro" id="IPR002563">
    <property type="entry name" value="Flavin_Rdtase-like_dom"/>
</dbReference>
<reference evidence="4 5" key="1">
    <citation type="submission" date="2023-07" db="EMBL/GenBank/DDBJ databases">
        <title>Genomic Encyclopedia of Type Strains, Phase IV (KMG-IV): sequencing the most valuable type-strain genomes for metagenomic binning, comparative biology and taxonomic classification.</title>
        <authorList>
            <person name="Goeker M."/>
        </authorList>
    </citation>
    <scope>NUCLEOTIDE SEQUENCE [LARGE SCALE GENOMIC DNA]</scope>
    <source>
        <strain evidence="4 5">DSM 16784</strain>
    </source>
</reference>
<dbReference type="PANTHER" id="PTHR30466:SF1">
    <property type="entry name" value="FMN REDUCTASE (NADH) RUTF"/>
    <property type="match status" value="1"/>
</dbReference>
<evidence type="ECO:0000256" key="2">
    <source>
        <dbReference type="ARBA" id="ARBA00023002"/>
    </source>
</evidence>
<dbReference type="SUPFAM" id="SSF57802">
    <property type="entry name" value="Rubredoxin-like"/>
    <property type="match status" value="1"/>
</dbReference>